<evidence type="ECO:0000256" key="13">
    <source>
        <dbReference type="ARBA" id="ARBA00033450"/>
    </source>
</evidence>
<dbReference type="FunFam" id="3.30.830.10:FF:000012">
    <property type="entry name" value="Protease 3"/>
    <property type="match status" value="1"/>
</dbReference>
<comment type="caution">
    <text evidence="19">The sequence shown here is derived from an EMBL/GenBank/DDBJ whole genome shotgun (WGS) entry which is preliminary data.</text>
</comment>
<evidence type="ECO:0000256" key="8">
    <source>
        <dbReference type="ARBA" id="ARBA00022801"/>
    </source>
</evidence>
<evidence type="ECO:0000256" key="10">
    <source>
        <dbReference type="ARBA" id="ARBA00023049"/>
    </source>
</evidence>
<comment type="similarity">
    <text evidence="3 14">Belongs to the peptidase M16 family.</text>
</comment>
<dbReference type="PANTHER" id="PTHR43690">
    <property type="entry name" value="NARDILYSIN"/>
    <property type="match status" value="1"/>
</dbReference>
<accession>A4BEE0</accession>
<dbReference type="InterPro" id="IPR011249">
    <property type="entry name" value="Metalloenz_LuxS/M16"/>
</dbReference>
<evidence type="ECO:0000256" key="2">
    <source>
        <dbReference type="ARBA" id="ARBA00002184"/>
    </source>
</evidence>
<dbReference type="InterPro" id="IPR001431">
    <property type="entry name" value="Pept_M16_Zn_BS"/>
</dbReference>
<protein>
    <recommendedName>
        <fullName evidence="5">Protease 3</fullName>
        <ecNumber evidence="4">3.4.24.55</ecNumber>
    </recommendedName>
    <alternativeName>
        <fullName evidence="13">Pitrilysin</fullName>
    </alternativeName>
    <alternativeName>
        <fullName evidence="12">Protease III</fullName>
    </alternativeName>
    <alternativeName>
        <fullName evidence="11">Protease pi</fullName>
    </alternativeName>
</protein>
<evidence type="ECO:0000259" key="17">
    <source>
        <dbReference type="Pfam" id="PF16187"/>
    </source>
</evidence>
<dbReference type="InterPro" id="IPR032632">
    <property type="entry name" value="Peptidase_M16_M"/>
</dbReference>
<dbReference type="PANTHER" id="PTHR43690:SF18">
    <property type="entry name" value="INSULIN-DEGRADING ENZYME-RELATED"/>
    <property type="match status" value="1"/>
</dbReference>
<dbReference type="InterPro" id="IPR050626">
    <property type="entry name" value="Peptidase_M16"/>
</dbReference>
<dbReference type="Pfam" id="PF00675">
    <property type="entry name" value="Peptidase_M16"/>
    <property type="match status" value="1"/>
</dbReference>
<evidence type="ECO:0000313" key="19">
    <source>
        <dbReference type="EMBL" id="EAR09618.1"/>
    </source>
</evidence>
<proteinExistence type="inferred from homology"/>
<dbReference type="Gene3D" id="3.30.830.10">
    <property type="entry name" value="Metalloenzyme, LuxS/M16 peptidase-like"/>
    <property type="match status" value="4"/>
</dbReference>
<dbReference type="SUPFAM" id="SSF63411">
    <property type="entry name" value="LuxS/MPP-like metallohydrolase"/>
    <property type="match status" value="4"/>
</dbReference>
<evidence type="ECO:0000259" key="16">
    <source>
        <dbReference type="Pfam" id="PF05193"/>
    </source>
</evidence>
<feature type="domain" description="Peptidase M16 middle/third" evidence="17">
    <location>
        <begin position="389"/>
        <end position="671"/>
    </location>
</feature>
<evidence type="ECO:0000256" key="9">
    <source>
        <dbReference type="ARBA" id="ARBA00022833"/>
    </source>
</evidence>
<keyword evidence="10" id="KW-0482">Metalloprotease</keyword>
<dbReference type="FunFam" id="3.30.830.10:FF:000005">
    <property type="entry name" value="nardilysin isoform X1"/>
    <property type="match status" value="1"/>
</dbReference>
<evidence type="ECO:0000256" key="3">
    <source>
        <dbReference type="ARBA" id="ARBA00007261"/>
    </source>
</evidence>
<comment type="cofactor">
    <cofactor evidence="1">
        <name>Zn(2+)</name>
        <dbReference type="ChEBI" id="CHEBI:29105"/>
    </cofactor>
</comment>
<evidence type="ECO:0000256" key="14">
    <source>
        <dbReference type="RuleBase" id="RU004447"/>
    </source>
</evidence>
<dbReference type="GO" id="GO:0005737">
    <property type="term" value="C:cytoplasm"/>
    <property type="evidence" value="ECO:0007669"/>
    <property type="project" value="UniProtKB-ARBA"/>
</dbReference>
<dbReference type="EMBL" id="AAOE01000009">
    <property type="protein sequence ID" value="EAR09618.1"/>
    <property type="molecule type" value="Genomic_DNA"/>
</dbReference>
<evidence type="ECO:0000256" key="5">
    <source>
        <dbReference type="ARBA" id="ARBA00017565"/>
    </source>
</evidence>
<dbReference type="EC" id="3.4.24.55" evidence="4"/>
<sequence length="960" mass="108584">MVALVLGVGFYWYDQQGQQAENPSNIVVSPYEDRVFHTLTLKNGLSVILVSDPDSDKASAALNVHSGSWSNPADAQGLAHFLEHMLFLGTEKYPAVDGYQTFIEQNGGRNNAYTADENTLYYFDIAAQELEPALDRFSQFFIAPLFDPDFTDRERNAVQSEYSASLQNEARRKQDVVRELVNPDHPASQLAIGNLVTLNSPDLRSKLQTFFRTHYVSENMSLSVYGPQSIEELTLMAERYFSAIRSVGQTPSTVIDTPLFNTNDLPMLVEIEPKRELRQLELRFPIPATTANMDTRPYRYIGHLLGHESNGSLLSLLKSRGLAENLYAGAADLTSSNTTFDVTIELTPAGLEAWPEVTELLFSHIEQLKQNGIQPWIYEERQQIQNIAFQFSEQVSAIQTATTLAERLQYYAPEQVLSGPFHLDEFDATVIASAFEALKPDNALVLLTHPNANTEQQSEYYSTPYSAQALTGNRVAAWRTPAPVAELTIPEPNPFIPTDLSVKPLEREQSELFSYHPQIISDSDTKTVWFEQDDEFRTPKSDIHLLLATETLQDSVEHYVAMALYRELVDDALNEVRFQASLAGSGYGLNLTSRGLQVRLYGYQNKLPLLLDTLVLELTDHQISNERFELLKADMLRRMRNADDDPVVNQVIRHLNEWMVSDSYTMAQQIDAVQKLTPETLLNVRQAVFESAHLQLLVHGNLTQSEAMNLAERMDAVLPQGGTNPQRRQVAKLPTRPLLTRMSIDHSDSALLQYHQGSDASLRERALYALLADTLSAPYFAELRTKEQLGYIVLARPYPIDGWPGLILYVQSPTTDPALLQLYSDRFLNRYATEISEMSDASFLAYKKGLINSLTEPDKNLFELSSRYWQNILDGNNHFNTRQRLADEVNKISLDGFRRFFENRILGDDARTFAFHQIGTNMQDDYSEHVSDVIGFYPIDGAKNWPDDVEWVTPAFNDLP</sequence>
<dbReference type="STRING" id="314283.MED297_12842"/>
<evidence type="ECO:0000256" key="4">
    <source>
        <dbReference type="ARBA" id="ARBA00012449"/>
    </source>
</evidence>
<keyword evidence="7" id="KW-0479">Metal-binding</keyword>
<dbReference type="InterPro" id="IPR054734">
    <property type="entry name" value="PqqF-like_C_4"/>
</dbReference>
<evidence type="ECO:0000313" key="20">
    <source>
        <dbReference type="Proteomes" id="UP000005953"/>
    </source>
</evidence>
<feature type="domain" description="Peptidase M16 N-terminal" evidence="15">
    <location>
        <begin position="47"/>
        <end position="181"/>
    </location>
</feature>
<evidence type="ECO:0000259" key="18">
    <source>
        <dbReference type="Pfam" id="PF22456"/>
    </source>
</evidence>
<feature type="domain" description="Peptidase M16 C-terminal" evidence="16">
    <location>
        <begin position="204"/>
        <end position="383"/>
    </location>
</feature>
<evidence type="ECO:0000256" key="7">
    <source>
        <dbReference type="ARBA" id="ARBA00022723"/>
    </source>
</evidence>
<dbReference type="Proteomes" id="UP000005953">
    <property type="component" value="Unassembled WGS sequence"/>
</dbReference>
<gene>
    <name evidence="19" type="ORF">MED297_12842</name>
</gene>
<dbReference type="GO" id="GO:0004222">
    <property type="term" value="F:metalloendopeptidase activity"/>
    <property type="evidence" value="ECO:0007669"/>
    <property type="project" value="UniProtKB-EC"/>
</dbReference>
<feature type="domain" description="Coenzyme PQQ synthesis protein F-like C-terminal lobe" evidence="18">
    <location>
        <begin position="770"/>
        <end position="869"/>
    </location>
</feature>
<evidence type="ECO:0000256" key="1">
    <source>
        <dbReference type="ARBA" id="ARBA00001947"/>
    </source>
</evidence>
<keyword evidence="8" id="KW-0378">Hydrolase</keyword>
<evidence type="ECO:0000256" key="12">
    <source>
        <dbReference type="ARBA" id="ARBA00031184"/>
    </source>
</evidence>
<keyword evidence="9" id="KW-0862">Zinc</keyword>
<dbReference type="GO" id="GO:0006508">
    <property type="term" value="P:proteolysis"/>
    <property type="evidence" value="ECO:0007669"/>
    <property type="project" value="UniProtKB-KW"/>
</dbReference>
<organism evidence="19 20">
    <name type="scientific">Reinekea blandensis MED297</name>
    <dbReference type="NCBI Taxonomy" id="314283"/>
    <lineage>
        <taxon>Bacteria</taxon>
        <taxon>Pseudomonadati</taxon>
        <taxon>Pseudomonadota</taxon>
        <taxon>Gammaproteobacteria</taxon>
        <taxon>Oceanospirillales</taxon>
        <taxon>Saccharospirillaceae</taxon>
        <taxon>Reinekea</taxon>
    </lineage>
</organism>
<dbReference type="Pfam" id="PF22456">
    <property type="entry name" value="PqqF-like_C_4"/>
    <property type="match status" value="1"/>
</dbReference>
<dbReference type="InterPro" id="IPR011765">
    <property type="entry name" value="Pept_M16_N"/>
</dbReference>
<dbReference type="GO" id="GO:0046872">
    <property type="term" value="F:metal ion binding"/>
    <property type="evidence" value="ECO:0007669"/>
    <property type="project" value="UniProtKB-KW"/>
</dbReference>
<dbReference type="InterPro" id="IPR007863">
    <property type="entry name" value="Peptidase_M16_C"/>
</dbReference>
<dbReference type="PROSITE" id="PS00143">
    <property type="entry name" value="INSULINASE"/>
    <property type="match status" value="1"/>
</dbReference>
<evidence type="ECO:0000256" key="6">
    <source>
        <dbReference type="ARBA" id="ARBA00022670"/>
    </source>
</evidence>
<dbReference type="HOGENOM" id="CLU_004639_1_1_6"/>
<keyword evidence="6" id="KW-0645">Protease</keyword>
<dbReference type="Pfam" id="PF16187">
    <property type="entry name" value="Peptidase_M16_M"/>
    <property type="match status" value="1"/>
</dbReference>
<evidence type="ECO:0000256" key="11">
    <source>
        <dbReference type="ARBA" id="ARBA00029597"/>
    </source>
</evidence>
<evidence type="ECO:0000259" key="15">
    <source>
        <dbReference type="Pfam" id="PF00675"/>
    </source>
</evidence>
<reference evidence="19 20" key="1">
    <citation type="submission" date="2006-02" db="EMBL/GenBank/DDBJ databases">
        <authorList>
            <person name="Pinhassi J."/>
            <person name="Pedros-Alio C."/>
            <person name="Ferriera S."/>
            <person name="Johnson J."/>
            <person name="Kravitz S."/>
            <person name="Halpern A."/>
            <person name="Remington K."/>
            <person name="Beeson K."/>
            <person name="Tran B."/>
            <person name="Rogers Y.-H."/>
            <person name="Friedman R."/>
            <person name="Venter J.C."/>
        </authorList>
    </citation>
    <scope>NUCLEOTIDE SEQUENCE [LARGE SCALE GENOMIC DNA]</scope>
    <source>
        <strain evidence="19 20">MED297</strain>
    </source>
</reference>
<dbReference type="Pfam" id="PF05193">
    <property type="entry name" value="Peptidase_M16_C"/>
    <property type="match status" value="1"/>
</dbReference>
<comment type="function">
    <text evidence="2">Endopeptidase that degrades small peptides of less than 7 kDa, such as glucagon and insulin.</text>
</comment>
<name>A4BEE0_9GAMM</name>
<dbReference type="AlphaFoldDB" id="A4BEE0"/>
<keyword evidence="20" id="KW-1185">Reference proteome</keyword>